<feature type="region of interest" description="Disordered" evidence="2">
    <location>
        <begin position="200"/>
        <end position="258"/>
    </location>
</feature>
<sequence length="443" mass="48860">MPRNMMSDFSGMVSEIPPEVQFGGFEKKHHSESGKSHARRRGSALEEDEALKYLTHEEKDVLLFFEETIDSLEEDLEEQALYDSGIHCHSPRSVEDNMSSLSESEDIIDLVQPSPKSTTQESVPGRTTALEETWKMDKPKQEHTEPPDEGVHVNAATPQPVQPSAPPLPIYEAFSAPPPVQHPKLLRSIPTPLVIAQKISEKQAEGSSFSLGSPTETKPMERRSTPASSPLRNGEYLTAFKPSPPPPTAPKPQRFPSNISITNVGEKEFSKTISQAAVSVQERKARVLANVNGSPFPISELEERLQKHQLLGHNRSSSLRDLPSEQARHEALNRLGLVDESLGQAQLDHSLNIPASKDEKAEGALVVSNGYRNIHELLKRESGPFPSISKTVTFRPGVDVVDGKPAQQSAPKSFYDHRQPDFSLDVRKRSVPCLGLLDLGPRG</sequence>
<dbReference type="Proteomes" id="UP001142489">
    <property type="component" value="Unassembled WGS sequence"/>
</dbReference>
<comment type="caution">
    <text evidence="3">The sequence shown here is derived from an EMBL/GenBank/DDBJ whole genome shotgun (WGS) entry which is preliminary data.</text>
</comment>
<gene>
    <name evidence="3" type="ORF">JRQ81_015439</name>
</gene>
<feature type="compositionally biased region" description="Basic and acidic residues" evidence="2">
    <location>
        <begin position="25"/>
        <end position="35"/>
    </location>
</feature>
<keyword evidence="4" id="KW-1185">Reference proteome</keyword>
<dbReference type="OrthoDB" id="8725016at2759"/>
<proteinExistence type="predicted"/>
<organism evidence="3 4">
    <name type="scientific">Phrynocephalus forsythii</name>
    <dbReference type="NCBI Taxonomy" id="171643"/>
    <lineage>
        <taxon>Eukaryota</taxon>
        <taxon>Metazoa</taxon>
        <taxon>Chordata</taxon>
        <taxon>Craniata</taxon>
        <taxon>Vertebrata</taxon>
        <taxon>Euteleostomi</taxon>
        <taxon>Lepidosauria</taxon>
        <taxon>Squamata</taxon>
        <taxon>Bifurcata</taxon>
        <taxon>Unidentata</taxon>
        <taxon>Episquamata</taxon>
        <taxon>Toxicofera</taxon>
        <taxon>Iguania</taxon>
        <taxon>Acrodonta</taxon>
        <taxon>Agamidae</taxon>
        <taxon>Agaminae</taxon>
        <taxon>Phrynocephalus</taxon>
    </lineage>
</organism>
<accession>A0A9Q0XUU6</accession>
<dbReference type="AlphaFoldDB" id="A0A9Q0XUU6"/>
<reference evidence="3" key="1">
    <citation type="journal article" date="2023" name="DNA Res.">
        <title>Chromosome-level genome assembly of Phrynocephalus forsythii using third-generation DNA sequencing and Hi-C analysis.</title>
        <authorList>
            <person name="Qi Y."/>
            <person name="Zhao W."/>
            <person name="Zhao Y."/>
            <person name="Niu C."/>
            <person name="Cao S."/>
            <person name="Zhang Y."/>
        </authorList>
    </citation>
    <scope>NUCLEOTIDE SEQUENCE</scope>
    <source>
        <tissue evidence="3">Muscle</tissue>
    </source>
</reference>
<evidence type="ECO:0000313" key="4">
    <source>
        <dbReference type="Proteomes" id="UP001142489"/>
    </source>
</evidence>
<feature type="compositionally biased region" description="Polar residues" evidence="2">
    <location>
        <begin position="205"/>
        <end position="216"/>
    </location>
</feature>
<feature type="compositionally biased region" description="Basic and acidic residues" evidence="2">
    <location>
        <begin position="132"/>
        <end position="151"/>
    </location>
</feature>
<evidence type="ECO:0000256" key="2">
    <source>
        <dbReference type="SAM" id="MobiDB-lite"/>
    </source>
</evidence>
<dbReference type="PANTHER" id="PTHR16095:SF9">
    <property type="entry name" value="PROLINE AND SERINE-RICH PROTEIN 2"/>
    <property type="match status" value="1"/>
</dbReference>
<dbReference type="PANTHER" id="PTHR16095">
    <property type="entry name" value="TRANSMEMBRANE PROTEIN 143 FAMILY MEMBER"/>
    <property type="match status" value="1"/>
</dbReference>
<keyword evidence="1" id="KW-0597">Phosphoprotein</keyword>
<protein>
    <submittedName>
        <fullName evidence="3">Uncharacterized protein</fullName>
    </submittedName>
</protein>
<feature type="region of interest" description="Disordered" evidence="2">
    <location>
        <begin position="20"/>
        <end position="45"/>
    </location>
</feature>
<evidence type="ECO:0000313" key="3">
    <source>
        <dbReference type="EMBL" id="KAJ7329265.1"/>
    </source>
</evidence>
<evidence type="ECO:0000256" key="1">
    <source>
        <dbReference type="ARBA" id="ARBA00022553"/>
    </source>
</evidence>
<feature type="region of interest" description="Disordered" evidence="2">
    <location>
        <begin position="113"/>
        <end position="167"/>
    </location>
</feature>
<dbReference type="EMBL" id="JAPFRF010000006">
    <property type="protein sequence ID" value="KAJ7329265.1"/>
    <property type="molecule type" value="Genomic_DNA"/>
</dbReference>
<name>A0A9Q0XUU6_9SAUR</name>